<dbReference type="PANTHER" id="PTHR16222">
    <property type="entry name" value="ADP-RIBOSYLGLYCOHYDROLASE"/>
    <property type="match status" value="1"/>
</dbReference>
<keyword evidence="3" id="KW-0175">Coiled coil</keyword>
<evidence type="ECO:0000313" key="5">
    <source>
        <dbReference type="EMBL" id="MCV2866828.1"/>
    </source>
</evidence>
<comment type="caution">
    <text evidence="5">The sequence shown here is derived from an EMBL/GenBank/DDBJ whole genome shotgun (WGS) entry which is preliminary data.</text>
</comment>
<sequence>MRLKEVALQASSARTDRDKIFAELFALLSQEEVSDTSAEDGTEPDSVKEQSEPGSITGSAELEPEVAVQTATHPEDASPGADKPETAKEVTTQLDAARSDSSAEAENHVQPEAEAEPETAILSKTDFTQDALPEAAQVPPELSPIPEGADAEELLAQYLSTGEIAFAWHLARLVNTPVSAPILRTLAILPAIQQPEDMADPRRGSALAELAAALPEATDPVAAGRLALAALLRPALFDPDHGARGILENLLGLPGLEAQAPLIEALANLGYDVRLSAGLLAELAGNRPPSAEPTMRKRLEGWLAEARHRKTVHQPTYAIFHRELHQEGEIGRVAEAVLAGAENAEALAQDLIDRLTHDRNAQEAFVSEAERRSGRPRRDRIEGMALDWFCRGIQEACDQFSEWLEARRQDARQTQDHNRERLLRALGPVRKALDTGDSEPTEGEGKLAEASGLVLAEKLDDLRKLIEGRAALSVTPRIQDLLQSPLLRLPGGCQDWTEDDGPAFDSERALRDRRLAAALVRPGLIAPNVSLAFDARLKETAVLAAQRLLDRLHESDLPKNQFDSRRQQLDEVLEAARQKARERLARLRQSLTTIGYLDLDAATALPGDLSRLALIDSALLASDKGDDVMLPALNRIRRPDLPPDFPELDSLLAEMEVRRDHLQAQIAERQRLELERLMALPQGESARELLAVFDRLDPRLQARRAPGMTCLAALGEAGGFGEPARNSSKGCGTIMRVAPVALVAGYHGDRRALARETAALTHGHPTGQEAAAAWAMILARVLEGQGLREAASRMWAGSEGETAGALAAALSAPGDGWPETVESLGGGWVAEEALSIALYAALTSGSFEEGLRIAVTHSGDSDSTGAIAGNLLGLLYPEEVLAHRWCGELECTDLIERLARDMAISEPSEQELERYPGW</sequence>
<protein>
    <submittedName>
        <fullName evidence="5">ADP-ribosylglycohydrolase family protein</fullName>
    </submittedName>
</protein>
<dbReference type="Pfam" id="PF03747">
    <property type="entry name" value="ADP_ribosyl_GH"/>
    <property type="match status" value="1"/>
</dbReference>
<dbReference type="InterPro" id="IPR005502">
    <property type="entry name" value="Ribosyl_crysJ1"/>
</dbReference>
<evidence type="ECO:0000256" key="4">
    <source>
        <dbReference type="SAM" id="MobiDB-lite"/>
    </source>
</evidence>
<keyword evidence="6" id="KW-1185">Reference proteome</keyword>
<comment type="similarity">
    <text evidence="1">Belongs to the ADP-ribosylglycohydrolase family.</text>
</comment>
<keyword evidence="2" id="KW-0378">Hydrolase</keyword>
<name>A0ABT2Z6R4_9RHOB</name>
<dbReference type="RefSeq" id="WP_263723375.1">
    <property type="nucleotide sequence ID" value="NZ_JAOWLA010000030.1"/>
</dbReference>
<gene>
    <name evidence="5" type="ORF">OE647_19130</name>
</gene>
<feature type="compositionally biased region" description="Low complexity" evidence="4">
    <location>
        <begin position="95"/>
        <end position="104"/>
    </location>
</feature>
<feature type="coiled-coil region" evidence="3">
    <location>
        <begin position="559"/>
        <end position="590"/>
    </location>
</feature>
<feature type="compositionally biased region" description="Acidic residues" evidence="4">
    <location>
        <begin position="32"/>
        <end position="43"/>
    </location>
</feature>
<accession>A0ABT2Z6R4</accession>
<feature type="region of interest" description="Disordered" evidence="4">
    <location>
        <begin position="30"/>
        <end position="119"/>
    </location>
</feature>
<evidence type="ECO:0000313" key="6">
    <source>
        <dbReference type="Proteomes" id="UP001652503"/>
    </source>
</evidence>
<dbReference type="InterPro" id="IPR050792">
    <property type="entry name" value="ADP-ribosylglycohydrolase"/>
</dbReference>
<evidence type="ECO:0000256" key="3">
    <source>
        <dbReference type="SAM" id="Coils"/>
    </source>
</evidence>
<evidence type="ECO:0000256" key="1">
    <source>
        <dbReference type="ARBA" id="ARBA00010702"/>
    </source>
</evidence>
<dbReference type="SUPFAM" id="SSF101478">
    <property type="entry name" value="ADP-ribosylglycohydrolase"/>
    <property type="match status" value="1"/>
</dbReference>
<evidence type="ECO:0000256" key="2">
    <source>
        <dbReference type="ARBA" id="ARBA00022801"/>
    </source>
</evidence>
<dbReference type="InterPro" id="IPR036705">
    <property type="entry name" value="Ribosyl_crysJ1_sf"/>
</dbReference>
<dbReference type="EMBL" id="JAOWLA010000030">
    <property type="protein sequence ID" value="MCV2866828.1"/>
    <property type="molecule type" value="Genomic_DNA"/>
</dbReference>
<dbReference type="PANTHER" id="PTHR16222:SF24">
    <property type="entry name" value="ADP-RIBOSYLHYDROLASE ARH3"/>
    <property type="match status" value="1"/>
</dbReference>
<reference evidence="5 6" key="1">
    <citation type="submission" date="2022-10" db="EMBL/GenBank/DDBJ databases">
        <title>Defluviimonas sp. nov., isolated from ocean surface water.</title>
        <authorList>
            <person name="He W."/>
            <person name="Wang L."/>
            <person name="Zhang D.-F."/>
        </authorList>
    </citation>
    <scope>NUCLEOTIDE SEQUENCE [LARGE SCALE GENOMIC DNA]</scope>
    <source>
        <strain evidence="5 6">WL0075</strain>
    </source>
</reference>
<dbReference type="Gene3D" id="1.10.4080.10">
    <property type="entry name" value="ADP-ribosylation/Crystallin J1"/>
    <property type="match status" value="1"/>
</dbReference>
<dbReference type="Proteomes" id="UP001652503">
    <property type="component" value="Unassembled WGS sequence"/>
</dbReference>
<organism evidence="5 6">
    <name type="scientific">Albidovulum sediminicola</name>
    <dbReference type="NCBI Taxonomy" id="2984331"/>
    <lineage>
        <taxon>Bacteria</taxon>
        <taxon>Pseudomonadati</taxon>
        <taxon>Pseudomonadota</taxon>
        <taxon>Alphaproteobacteria</taxon>
        <taxon>Rhodobacterales</taxon>
        <taxon>Paracoccaceae</taxon>
        <taxon>Albidovulum</taxon>
    </lineage>
</organism>
<proteinExistence type="inferred from homology"/>